<dbReference type="Pfam" id="PF00583">
    <property type="entry name" value="Acetyltransf_1"/>
    <property type="match status" value="1"/>
</dbReference>
<sequence length="196" mass="22704">MAPLTLKPVTVDDIPSLSELWYTSFSIPVNLRMFPKTPGVRDWWDNANRHDLLHNPHRKYLKIVDSSACDFLVAYAKWDLDPLESGERFPAWHEESDHELCDLVFTDGCEKREEYMNGRKHYYLDMLVVHPQYRRQGAASQLVQWGCDFADQNGLPVYLDAHIDAAPLYERFGFKGREDLEATSEGALSMIREPQV</sequence>
<dbReference type="InterPro" id="IPR000182">
    <property type="entry name" value="GNAT_dom"/>
</dbReference>
<comment type="caution">
    <text evidence="2">The sequence shown here is derived from an EMBL/GenBank/DDBJ whole genome shotgun (WGS) entry which is preliminary data.</text>
</comment>
<dbReference type="PROSITE" id="PS51186">
    <property type="entry name" value="GNAT"/>
    <property type="match status" value="1"/>
</dbReference>
<dbReference type="AlphaFoldDB" id="A0AAD6HQY0"/>
<proteinExistence type="predicted"/>
<organism evidence="2 3">
    <name type="scientific">Penicillium malachiteum</name>
    <dbReference type="NCBI Taxonomy" id="1324776"/>
    <lineage>
        <taxon>Eukaryota</taxon>
        <taxon>Fungi</taxon>
        <taxon>Dikarya</taxon>
        <taxon>Ascomycota</taxon>
        <taxon>Pezizomycotina</taxon>
        <taxon>Eurotiomycetes</taxon>
        <taxon>Eurotiomycetidae</taxon>
        <taxon>Eurotiales</taxon>
        <taxon>Aspergillaceae</taxon>
        <taxon>Penicillium</taxon>
    </lineage>
</organism>
<dbReference type="PANTHER" id="PTHR42791">
    <property type="entry name" value="GNAT FAMILY ACETYLTRANSFERASE"/>
    <property type="match status" value="1"/>
</dbReference>
<dbReference type="Gene3D" id="3.40.630.30">
    <property type="match status" value="1"/>
</dbReference>
<dbReference type="CDD" id="cd04301">
    <property type="entry name" value="NAT_SF"/>
    <property type="match status" value="1"/>
</dbReference>
<protein>
    <recommendedName>
        <fullName evidence="1">N-acetyltransferase domain-containing protein</fullName>
    </recommendedName>
</protein>
<dbReference type="InterPro" id="IPR052523">
    <property type="entry name" value="Trichothecene_AcTrans"/>
</dbReference>
<dbReference type="PANTHER" id="PTHR42791:SF1">
    <property type="entry name" value="N-ACETYLTRANSFERASE DOMAIN-CONTAINING PROTEIN"/>
    <property type="match status" value="1"/>
</dbReference>
<dbReference type="EMBL" id="JAQJAN010000004">
    <property type="protein sequence ID" value="KAJ5732628.1"/>
    <property type="molecule type" value="Genomic_DNA"/>
</dbReference>
<dbReference type="SUPFAM" id="SSF55729">
    <property type="entry name" value="Acyl-CoA N-acyltransferases (Nat)"/>
    <property type="match status" value="1"/>
</dbReference>
<dbReference type="GO" id="GO:0016747">
    <property type="term" value="F:acyltransferase activity, transferring groups other than amino-acyl groups"/>
    <property type="evidence" value="ECO:0007669"/>
    <property type="project" value="InterPro"/>
</dbReference>
<dbReference type="InterPro" id="IPR016181">
    <property type="entry name" value="Acyl_CoA_acyltransferase"/>
</dbReference>
<reference evidence="2" key="1">
    <citation type="journal article" date="2023" name="IMA Fungus">
        <title>Comparative genomic study of the Penicillium genus elucidates a diverse pangenome and 15 lateral gene transfer events.</title>
        <authorList>
            <person name="Petersen C."/>
            <person name="Sorensen T."/>
            <person name="Nielsen M.R."/>
            <person name="Sondergaard T.E."/>
            <person name="Sorensen J.L."/>
            <person name="Fitzpatrick D.A."/>
            <person name="Frisvad J.C."/>
            <person name="Nielsen K.L."/>
        </authorList>
    </citation>
    <scope>NUCLEOTIDE SEQUENCE</scope>
    <source>
        <strain evidence="2">IBT 17514</strain>
    </source>
</reference>
<evidence type="ECO:0000313" key="3">
    <source>
        <dbReference type="Proteomes" id="UP001215712"/>
    </source>
</evidence>
<evidence type="ECO:0000313" key="2">
    <source>
        <dbReference type="EMBL" id="KAJ5732628.1"/>
    </source>
</evidence>
<keyword evidence="3" id="KW-1185">Reference proteome</keyword>
<feature type="domain" description="N-acetyltransferase" evidence="1">
    <location>
        <begin position="4"/>
        <end position="195"/>
    </location>
</feature>
<gene>
    <name evidence="2" type="ORF">N7493_004109</name>
</gene>
<name>A0AAD6HQY0_9EURO</name>
<dbReference type="Proteomes" id="UP001215712">
    <property type="component" value="Unassembled WGS sequence"/>
</dbReference>
<evidence type="ECO:0000259" key="1">
    <source>
        <dbReference type="PROSITE" id="PS51186"/>
    </source>
</evidence>
<reference evidence="2" key="2">
    <citation type="submission" date="2023-01" db="EMBL/GenBank/DDBJ databases">
        <authorList>
            <person name="Petersen C."/>
        </authorList>
    </citation>
    <scope>NUCLEOTIDE SEQUENCE</scope>
    <source>
        <strain evidence="2">IBT 17514</strain>
    </source>
</reference>
<accession>A0AAD6HQY0</accession>